<evidence type="ECO:0000256" key="2">
    <source>
        <dbReference type="ARBA" id="ARBA00005290"/>
    </source>
</evidence>
<evidence type="ECO:0000256" key="7">
    <source>
        <dbReference type="RuleBase" id="RU365059"/>
    </source>
</evidence>
<dbReference type="EMBL" id="GFXV01001206">
    <property type="protein sequence ID" value="MBW13011.1"/>
    <property type="molecule type" value="Transcribed_RNA"/>
</dbReference>
<dbReference type="Pfam" id="PF03029">
    <property type="entry name" value="ATP_bind_1"/>
    <property type="match status" value="1"/>
</dbReference>
<keyword evidence="5 7" id="KW-0378">Hydrolase</keyword>
<keyword evidence="6 7" id="KW-0342">GTP-binding</keyword>
<evidence type="ECO:0000256" key="3">
    <source>
        <dbReference type="ARBA" id="ARBA00014587"/>
    </source>
</evidence>
<organism evidence="8">
    <name type="scientific">Melanaphis sacchari</name>
    <dbReference type="NCBI Taxonomy" id="742174"/>
    <lineage>
        <taxon>Eukaryota</taxon>
        <taxon>Metazoa</taxon>
        <taxon>Ecdysozoa</taxon>
        <taxon>Arthropoda</taxon>
        <taxon>Hexapoda</taxon>
        <taxon>Insecta</taxon>
        <taxon>Pterygota</taxon>
        <taxon>Neoptera</taxon>
        <taxon>Paraneoptera</taxon>
        <taxon>Hemiptera</taxon>
        <taxon>Sternorrhyncha</taxon>
        <taxon>Aphidomorpha</taxon>
        <taxon>Aphidoidea</taxon>
        <taxon>Aphididae</taxon>
        <taxon>Aphidini</taxon>
        <taxon>Melanaphis</taxon>
    </lineage>
</organism>
<dbReference type="SUPFAM" id="SSF52540">
    <property type="entry name" value="P-loop containing nucleoside triphosphate hydrolases"/>
    <property type="match status" value="1"/>
</dbReference>
<comment type="similarity">
    <text evidence="2 7">Belongs to the GPN-loop GTPase family.</text>
</comment>
<evidence type="ECO:0000256" key="5">
    <source>
        <dbReference type="ARBA" id="ARBA00022801"/>
    </source>
</evidence>
<dbReference type="FunFam" id="3.40.50.300:FF:000616">
    <property type="entry name" value="GPN-loop GTPase 3"/>
    <property type="match status" value="1"/>
</dbReference>
<evidence type="ECO:0000313" key="8">
    <source>
        <dbReference type="EMBL" id="MBW13011.1"/>
    </source>
</evidence>
<dbReference type="Gene3D" id="3.40.50.300">
    <property type="entry name" value="P-loop containing nucleotide triphosphate hydrolases"/>
    <property type="match status" value="1"/>
</dbReference>
<dbReference type="PANTHER" id="PTHR21231">
    <property type="entry name" value="XPA-BINDING PROTEIN 1-RELATED"/>
    <property type="match status" value="1"/>
</dbReference>
<evidence type="ECO:0000256" key="4">
    <source>
        <dbReference type="ARBA" id="ARBA00022741"/>
    </source>
</evidence>
<dbReference type="PANTHER" id="PTHR21231:SF7">
    <property type="entry name" value="GPN-LOOP GTPASE 3"/>
    <property type="match status" value="1"/>
</dbReference>
<protein>
    <recommendedName>
        <fullName evidence="3 7">GPN-loop GTPase 3</fullName>
    </recommendedName>
</protein>
<comment type="function">
    <text evidence="7">Small GTPase required for proper nuclear import of RNA polymerase II and III (RNAPII and RNAPIII). May act at an RNAP assembly step prior to nuclear import.</text>
</comment>
<accession>A0A2H8TG22</accession>
<gene>
    <name evidence="8" type="primary">GPN3_2</name>
</gene>
<name>A0A2H8TG22_9HEMI</name>
<evidence type="ECO:0000256" key="1">
    <source>
        <dbReference type="ARBA" id="ARBA00002411"/>
    </source>
</evidence>
<comment type="subunit">
    <text evidence="7">Binds to RNA polymerase II (RNAPII).</text>
</comment>
<keyword evidence="4 7" id="KW-0547">Nucleotide-binding</keyword>
<dbReference type="InterPro" id="IPR027417">
    <property type="entry name" value="P-loop_NTPase"/>
</dbReference>
<sequence>MRYAQLVMGPAGSGKSTYCSAIAEHIENEKNSVMVVNLDPAAERFNYNPTVDIRELIHVDDAMDDEILHFGPNGGLVFCMEYLIENQDWLREQLGDDDDDYILFDLPGQIELYTHMKTVKQLAELLQNWGFNVCSVMLIDSQFMVDGPKFISGTMAALSVMINLELPHVNVLSKMDLLSKTARKHLDDYLEPDARALLSDVKSNTSWGKKYRHLSKCIGQMIEDYSLVQFVPLNIKDEESISGLLYTINTMIQYGEDQDVRMTDFDQQDSDDNAGGVEEFD</sequence>
<dbReference type="AlphaFoldDB" id="A0A2H8TG22"/>
<dbReference type="OrthoDB" id="5839at2759"/>
<dbReference type="GO" id="GO:0003924">
    <property type="term" value="F:GTPase activity"/>
    <property type="evidence" value="ECO:0007669"/>
    <property type="project" value="TreeGrafter"/>
</dbReference>
<evidence type="ECO:0000256" key="6">
    <source>
        <dbReference type="ARBA" id="ARBA00023134"/>
    </source>
</evidence>
<dbReference type="InterPro" id="IPR030228">
    <property type="entry name" value="Gpn3"/>
</dbReference>
<dbReference type="InterPro" id="IPR004130">
    <property type="entry name" value="Gpn"/>
</dbReference>
<dbReference type="CDD" id="cd17872">
    <property type="entry name" value="GPN3"/>
    <property type="match status" value="1"/>
</dbReference>
<reference evidence="8" key="1">
    <citation type="submission" date="2017-10" db="EMBL/GenBank/DDBJ databases">
        <title>Transcriptome Assembly of Sugarcane Aphid Adults.</title>
        <authorList>
            <person name="Scully E.D."/>
            <person name="Palmer N.A."/>
            <person name="Geib S.M."/>
            <person name="Sarath G."/>
            <person name="Sattler S.E."/>
        </authorList>
    </citation>
    <scope>NUCLEOTIDE SEQUENCE</scope>
    <source>
        <tissue evidence="8">Whole body</tissue>
    </source>
</reference>
<dbReference type="GO" id="GO:0005525">
    <property type="term" value="F:GTP binding"/>
    <property type="evidence" value="ECO:0007669"/>
    <property type="project" value="UniProtKB-KW"/>
</dbReference>
<comment type="function">
    <text evidence="1">Small GTPase required for proper localization of RNA polymerase II (RNAPII). May act at an RNAP assembly step prior to nuclear import.</text>
</comment>
<proteinExistence type="inferred from homology"/>